<evidence type="ECO:0000313" key="1">
    <source>
        <dbReference type="EMBL" id="CAG8760382.1"/>
    </source>
</evidence>
<proteinExistence type="predicted"/>
<accession>A0ABN7VDG6</accession>
<protein>
    <submittedName>
        <fullName evidence="1">26601_t:CDS:1</fullName>
    </submittedName>
</protein>
<feature type="non-terminal residue" evidence="1">
    <location>
        <position position="1"/>
    </location>
</feature>
<dbReference type="EMBL" id="CAJVQB010013174">
    <property type="protein sequence ID" value="CAG8760382.1"/>
    <property type="molecule type" value="Genomic_DNA"/>
</dbReference>
<sequence>PQSTQPILTTTEVPMKFVNLLKLEIFNYKSIENSSTKKIMGRCQYIKAQDKYNIQEILICHPNDKLYIAKKTTKEVATDFFEINKISAGESEIAVDNYCKHMFDNSTHQSKQFKSDLIEYFGCFTDSNNLLYTTTNAAFSHNNIHQKCVQDQNSTQRKKRYLLVLTITQNYRSPSDPFRNCDLKAASGTRNAFNLMYIREKQNTRISEYDETDSFYSYEQVLPKYQKANVQDESVGQSSDTFKSSKVFKFGGSLFRSPAWKWFKEIYIDKVWHGQCNIEMVDKKPSNTKTKTGDSTIALWRHLKIAHGYSKMTAQQLNKKQTTITKLFETFLSKPHSITEQAIHDRAITEIVISQNLSFTFTEDKMFK</sequence>
<reference evidence="1 2" key="1">
    <citation type="submission" date="2021-06" db="EMBL/GenBank/DDBJ databases">
        <authorList>
            <person name="Kallberg Y."/>
            <person name="Tangrot J."/>
            <person name="Rosling A."/>
        </authorList>
    </citation>
    <scope>NUCLEOTIDE SEQUENCE [LARGE SCALE GENOMIC DNA]</scope>
    <source>
        <strain evidence="1 2">120-4 pot B 10/14</strain>
    </source>
</reference>
<comment type="caution">
    <text evidence="1">The sequence shown here is derived from an EMBL/GenBank/DDBJ whole genome shotgun (WGS) entry which is preliminary data.</text>
</comment>
<evidence type="ECO:0000313" key="2">
    <source>
        <dbReference type="Proteomes" id="UP000789901"/>
    </source>
</evidence>
<name>A0ABN7VDG6_GIGMA</name>
<organism evidence="1 2">
    <name type="scientific">Gigaspora margarita</name>
    <dbReference type="NCBI Taxonomy" id="4874"/>
    <lineage>
        <taxon>Eukaryota</taxon>
        <taxon>Fungi</taxon>
        <taxon>Fungi incertae sedis</taxon>
        <taxon>Mucoromycota</taxon>
        <taxon>Glomeromycotina</taxon>
        <taxon>Glomeromycetes</taxon>
        <taxon>Diversisporales</taxon>
        <taxon>Gigasporaceae</taxon>
        <taxon>Gigaspora</taxon>
    </lineage>
</organism>
<keyword evidence="2" id="KW-1185">Reference proteome</keyword>
<gene>
    <name evidence="1" type="ORF">GMARGA_LOCUS17403</name>
</gene>
<dbReference type="Proteomes" id="UP000789901">
    <property type="component" value="Unassembled WGS sequence"/>
</dbReference>